<gene>
    <name evidence="3" type="ORF">JJB74_12345</name>
</gene>
<feature type="domain" description="GAF" evidence="1">
    <location>
        <begin position="22"/>
        <end position="169"/>
    </location>
</feature>
<dbReference type="Gene3D" id="3.60.40.10">
    <property type="entry name" value="PPM-type phosphatase domain"/>
    <property type="match status" value="1"/>
</dbReference>
<dbReference type="InterPro" id="IPR035965">
    <property type="entry name" value="PAS-like_dom_sf"/>
</dbReference>
<dbReference type="SUPFAM" id="SSF55781">
    <property type="entry name" value="GAF domain-like"/>
    <property type="match status" value="1"/>
</dbReference>
<evidence type="ECO:0000259" key="2">
    <source>
        <dbReference type="SMART" id="SM00331"/>
    </source>
</evidence>
<dbReference type="Pfam" id="PF07228">
    <property type="entry name" value="SpoIIE"/>
    <property type="match status" value="1"/>
</dbReference>
<dbReference type="PANTHER" id="PTHR43102:SF2">
    <property type="entry name" value="GAF DOMAIN-CONTAINING PROTEIN"/>
    <property type="match status" value="1"/>
</dbReference>
<dbReference type="EMBL" id="JAEPBG010000004">
    <property type="protein sequence ID" value="MBK4735406.1"/>
    <property type="molecule type" value="Genomic_DNA"/>
</dbReference>
<evidence type="ECO:0000313" key="3">
    <source>
        <dbReference type="EMBL" id="MBK4735406.1"/>
    </source>
</evidence>
<name>A0A934SRH2_9BURK</name>
<dbReference type="Gene3D" id="3.30.450.20">
    <property type="entry name" value="PAS domain"/>
    <property type="match status" value="1"/>
</dbReference>
<dbReference type="Pfam" id="PF08448">
    <property type="entry name" value="PAS_4"/>
    <property type="match status" value="1"/>
</dbReference>
<dbReference type="PANTHER" id="PTHR43102">
    <property type="entry name" value="SLR1143 PROTEIN"/>
    <property type="match status" value="1"/>
</dbReference>
<evidence type="ECO:0000259" key="1">
    <source>
        <dbReference type="SMART" id="SM00065"/>
    </source>
</evidence>
<dbReference type="InterPro" id="IPR001932">
    <property type="entry name" value="PPM-type_phosphatase-like_dom"/>
</dbReference>
<proteinExistence type="predicted"/>
<dbReference type="InterPro" id="IPR003018">
    <property type="entry name" value="GAF"/>
</dbReference>
<dbReference type="SMART" id="SM00331">
    <property type="entry name" value="PP2C_SIG"/>
    <property type="match status" value="1"/>
</dbReference>
<organism evidence="3 4">
    <name type="scientific">Noviherbaspirillum pedocola</name>
    <dbReference type="NCBI Taxonomy" id="2801341"/>
    <lineage>
        <taxon>Bacteria</taxon>
        <taxon>Pseudomonadati</taxon>
        <taxon>Pseudomonadota</taxon>
        <taxon>Betaproteobacteria</taxon>
        <taxon>Burkholderiales</taxon>
        <taxon>Oxalobacteraceae</taxon>
        <taxon>Noviherbaspirillum</taxon>
    </lineage>
</organism>
<dbReference type="InterPro" id="IPR029016">
    <property type="entry name" value="GAF-like_dom_sf"/>
</dbReference>
<dbReference type="Gene3D" id="3.30.450.40">
    <property type="match status" value="1"/>
</dbReference>
<dbReference type="RefSeq" id="WP_200592168.1">
    <property type="nucleotide sequence ID" value="NZ_JAEPBG010000004.1"/>
</dbReference>
<evidence type="ECO:0000313" key="4">
    <source>
        <dbReference type="Proteomes" id="UP000622890"/>
    </source>
</evidence>
<keyword evidence="4" id="KW-1185">Reference proteome</keyword>
<dbReference type="Proteomes" id="UP000622890">
    <property type="component" value="Unassembled WGS sequence"/>
</dbReference>
<dbReference type="InterPro" id="IPR036457">
    <property type="entry name" value="PPM-type-like_dom_sf"/>
</dbReference>
<comment type="caution">
    <text evidence="3">The sequence shown here is derived from an EMBL/GenBank/DDBJ whole genome shotgun (WGS) entry which is preliminary data.</text>
</comment>
<sequence length="568" mass="62807">MVKAPIPENEAERLENLESYRLLDTPFEAVFDEVASLAGKICGVPYALISLVDRKRQWFKATYGWKGPRESERDISFCGHAIVQEDILHVPDATLDERFHDNPFVTGELGIRVYAGVPLVSEEGHKLGTLCVLSDKPTRLDTWQVESLKQLSRVIGVLFKARREERHLQMMSRVLDELPDEILLADTKSLRGIYANAAALRSAGLASGRVGRLRLDRMLGKAAASRHEAALLSLREGAAPRVIVEVERASAGESGQPGTLEVRMQRLRAAETDTIVAVGHDISERKEAERARAMLQEELSSRNRELSQAYGQLHAEMAVAQETQKQFLPLPQCIGKACFDWLFLASSYLSGDIFDYFSLDDRYVCFHVTDVSGHGVSAALLGFTVQRLIYAAKSDMLFLLHSCEEDLRTTAAAVASEVNRKFFATNRTGMYLTMVYGLLDTETGRAALVQAGHPYPLLTHAHEQGVQVLGRGGLPIGILENAEYEAVSVELRPASRLYLYSDGISEAVNAEGREFGHDGLASVVERMGQASLPEIKSAVEAAILNWQDGTGEIKDDMTFVVLEFDNRL</sequence>
<dbReference type="AlphaFoldDB" id="A0A934SRH2"/>
<accession>A0A934SRH2</accession>
<dbReference type="Pfam" id="PF01590">
    <property type="entry name" value="GAF"/>
    <property type="match status" value="1"/>
</dbReference>
<feature type="domain" description="PPM-type phosphatase" evidence="2">
    <location>
        <begin position="334"/>
        <end position="564"/>
    </location>
</feature>
<dbReference type="SUPFAM" id="SSF55785">
    <property type="entry name" value="PYP-like sensor domain (PAS domain)"/>
    <property type="match status" value="1"/>
</dbReference>
<dbReference type="InterPro" id="IPR013656">
    <property type="entry name" value="PAS_4"/>
</dbReference>
<reference evidence="3" key="1">
    <citation type="submission" date="2021-01" db="EMBL/GenBank/DDBJ databases">
        <title>Genome sequence of strain Noviherbaspirillum sp. DKR-6.</title>
        <authorList>
            <person name="Chaudhary D.K."/>
        </authorList>
    </citation>
    <scope>NUCLEOTIDE SEQUENCE</scope>
    <source>
        <strain evidence="3">DKR-6</strain>
    </source>
</reference>
<protein>
    <submittedName>
        <fullName evidence="3">SpoIIE family protein phosphatase</fullName>
    </submittedName>
</protein>
<dbReference type="SUPFAM" id="SSF81606">
    <property type="entry name" value="PP2C-like"/>
    <property type="match status" value="1"/>
</dbReference>
<dbReference type="SMART" id="SM00065">
    <property type="entry name" value="GAF"/>
    <property type="match status" value="1"/>
</dbReference>